<evidence type="ECO:0000256" key="20">
    <source>
        <dbReference type="ARBA" id="ARBA00036757"/>
    </source>
</evidence>
<evidence type="ECO:0000256" key="18">
    <source>
        <dbReference type="ARBA" id="ARBA00036295"/>
    </source>
</evidence>
<dbReference type="PANTHER" id="PTHR11929:SF10">
    <property type="entry name" value="4-GALACTOSYL-N-ACETYLGLUCOSAMINIDE 3-ALPHA-L-FUCOSYLTRANSFERASE 9"/>
    <property type="match status" value="1"/>
</dbReference>
<keyword evidence="11" id="KW-0443">Lipid metabolism</keyword>
<accession>A0A8T2MBP0</accession>
<protein>
    <recommendedName>
        <fullName evidence="24">Fucosyltransferase</fullName>
        <ecNumber evidence="24">2.4.1.-</ecNumber>
    </recommendedName>
</protein>
<evidence type="ECO:0000256" key="2">
    <source>
        <dbReference type="ARBA" id="ARBA00004934"/>
    </source>
</evidence>
<comment type="catalytic activity">
    <reaction evidence="16">
        <text>alpha-D-galactosyl-(1-&gt;3)-beta-D-galactosyl-(1-&gt;4)-N-acetyl-beta-D-glucosaminyl-(1-&gt;3)-beta-D-galactosyl-(1-&gt;4)-beta-D-glucosyl-(1&lt;-&gt;1')-ceramide + GDP-beta-L-fucose = a neolactoside IV(3)-alpha-Gal,III(3)-alpha-Fuc-nLc4Cer + GDP + H(+)</text>
        <dbReference type="Rhea" id="RHEA:48380"/>
        <dbReference type="ChEBI" id="CHEBI:15378"/>
        <dbReference type="ChEBI" id="CHEBI:57273"/>
        <dbReference type="ChEBI" id="CHEBI:58189"/>
        <dbReference type="ChEBI" id="CHEBI:90380"/>
        <dbReference type="ChEBI" id="CHEBI:90381"/>
    </reaction>
    <physiologicalReaction direction="left-to-right" evidence="16">
        <dbReference type="Rhea" id="RHEA:48381"/>
    </physiologicalReaction>
</comment>
<comment type="subcellular location">
    <subcellularLocation>
        <location evidence="24">Golgi apparatus</location>
        <location evidence="24">Golgi stack membrane</location>
        <topology evidence="24">Single-pass type II membrane protein</topology>
    </subcellularLocation>
    <subcellularLocation>
        <location evidence="21">Golgi apparatus</location>
        <location evidence="21">trans-Golgi network membrane</location>
        <topology evidence="21">Single-pass type II membrane protein</topology>
    </subcellularLocation>
</comment>
<evidence type="ECO:0000256" key="13">
    <source>
        <dbReference type="ARBA" id="ARBA00023157"/>
    </source>
</evidence>
<comment type="caution">
    <text evidence="27">The sequence shown here is derived from an EMBL/GenBank/DDBJ whole genome shotgun (WGS) entry which is preliminary data.</text>
</comment>
<evidence type="ECO:0000256" key="21">
    <source>
        <dbReference type="ARBA" id="ARBA00037848"/>
    </source>
</evidence>
<keyword evidence="13" id="KW-1015">Disulfide bond</keyword>
<dbReference type="EC" id="2.4.1.-" evidence="24"/>
<comment type="catalytic activity">
    <reaction evidence="23">
        <text>an alpha-L-Fuc-(1-&gt;2)-beta-D-Gal-(1-&gt;4)-beta-D-GlcNAc derivative + GDP-beta-L-fucose = an alpha-L-Fuc-(1-&gt;2)-beta-D-Gal-(1-&gt;4)-[alpha-L-Fuc-(1-&gt;3)]-beta-D-GlcNAc derivative + GDP + H(+)</text>
        <dbReference type="Rhea" id="RHEA:77191"/>
        <dbReference type="ChEBI" id="CHEBI:15378"/>
        <dbReference type="ChEBI" id="CHEBI:57273"/>
        <dbReference type="ChEBI" id="CHEBI:58189"/>
        <dbReference type="ChEBI" id="CHEBI:133510"/>
        <dbReference type="ChEBI" id="CHEBI:195560"/>
    </reaction>
    <physiologicalReaction direction="left-to-right" evidence="23">
        <dbReference type="Rhea" id="RHEA:77192"/>
    </physiologicalReaction>
</comment>
<dbReference type="Gene3D" id="3.40.50.11660">
    <property type="entry name" value="Glycosyl transferase family 10, C-terminal domain"/>
    <property type="match status" value="1"/>
</dbReference>
<dbReference type="GO" id="GO:0006629">
    <property type="term" value="P:lipid metabolic process"/>
    <property type="evidence" value="ECO:0007669"/>
    <property type="project" value="UniProtKB-KW"/>
</dbReference>
<evidence type="ECO:0000256" key="10">
    <source>
        <dbReference type="ARBA" id="ARBA00023034"/>
    </source>
</evidence>
<dbReference type="InterPro" id="IPR055270">
    <property type="entry name" value="Glyco_tran_10_C"/>
</dbReference>
<evidence type="ECO:0000256" key="8">
    <source>
        <dbReference type="ARBA" id="ARBA00022968"/>
    </source>
</evidence>
<evidence type="ECO:0000256" key="19">
    <source>
        <dbReference type="ARBA" id="ARBA00036481"/>
    </source>
</evidence>
<comment type="catalytic activity">
    <reaction evidence="22">
        <text>beta-D-Gal-(1-&gt;4)-beta-D-GlcNAc-(1-&gt;3)-beta-D-Gal-(1-&gt;4)-D-Glc + GDP-beta-L-fucose = beta-D-Gal-(1-&gt;4)-[alpha-L-Fuc-(1-&gt;3)]-beta-D-GlcNAc-(1-&gt;3)-beta-D-Gal-(1-&gt;4)-D-Glc + GDP + H(+)</text>
        <dbReference type="Rhea" id="RHEA:77187"/>
        <dbReference type="ChEBI" id="CHEBI:15378"/>
        <dbReference type="ChEBI" id="CHEBI:57273"/>
        <dbReference type="ChEBI" id="CHEBI:58189"/>
        <dbReference type="ChEBI" id="CHEBI:60239"/>
        <dbReference type="ChEBI" id="CHEBI:61352"/>
    </reaction>
    <physiologicalReaction direction="left-to-right" evidence="22">
        <dbReference type="Rhea" id="RHEA:77188"/>
    </physiologicalReaction>
</comment>
<proteinExistence type="inferred from homology"/>
<dbReference type="FunFam" id="3.40.50.11660:FF:000001">
    <property type="entry name" value="alpha-(1,3)-fucosyltransferase 9"/>
    <property type="match status" value="1"/>
</dbReference>
<dbReference type="InterPro" id="IPR031481">
    <property type="entry name" value="Glyco_tran_10_N"/>
</dbReference>
<dbReference type="Pfam" id="PF17039">
    <property type="entry name" value="Glyco_tran_10_N"/>
    <property type="match status" value="1"/>
</dbReference>
<name>A0A8T2MBP0_ASTMX</name>
<evidence type="ECO:0000256" key="17">
    <source>
        <dbReference type="ARBA" id="ARBA00036234"/>
    </source>
</evidence>
<evidence type="ECO:0000256" key="24">
    <source>
        <dbReference type="RuleBase" id="RU003832"/>
    </source>
</evidence>
<evidence type="ECO:0000256" key="3">
    <source>
        <dbReference type="ARBA" id="ARBA00008919"/>
    </source>
</evidence>
<dbReference type="Proteomes" id="UP000752171">
    <property type="component" value="Unassembled WGS sequence"/>
</dbReference>
<comment type="pathway">
    <text evidence="2">Glycolipid biosynthesis.</text>
</comment>
<evidence type="ECO:0000256" key="16">
    <source>
        <dbReference type="ARBA" id="ARBA00036053"/>
    </source>
</evidence>
<comment type="catalytic activity">
    <reaction evidence="18">
        <text>alpha-N-glycoloylneuraminosyl-(2-&gt;3)-beta-D-galactosyl-(1-&gt;4)-N-acetyl-beta-D-glucosaminyl-(1-&gt;3)-beta-D-galactosyl-(1-&gt;4)-N-acetyl-beta-D-glucosaminyl-(1-&gt;3)-beta-D-galactosyl-(1-&gt;4)-beta-D-glucosyl-(1&lt;-&gt;1')-ceramide + GDP-beta-L-fucose = alpha-N-glycoloylneuraminosyl-(2-&gt;3)-beta-D-galactosyl-(1-&gt;4)-N-acetyl-beta-D-glucosaminyl-(1-&gt;3)-beta-D-galactosyl-(1-&gt;4)-[alpha-L-fucosyl-(1-&gt;3)]-N-acetyl-beta-D-glucosaminyl-(1-&gt;3)-beta-D-galactosyl-(1-&gt;4)-beta-D-glucosyl-(1&lt;-&gt;1')-ceramide + GDP + H(+)</text>
        <dbReference type="Rhea" id="RHEA:48388"/>
        <dbReference type="ChEBI" id="CHEBI:15378"/>
        <dbReference type="ChEBI" id="CHEBI:57273"/>
        <dbReference type="ChEBI" id="CHEBI:58189"/>
        <dbReference type="ChEBI" id="CHEBI:90383"/>
        <dbReference type="ChEBI" id="CHEBI:90384"/>
    </reaction>
    <physiologicalReaction direction="left-to-right" evidence="18">
        <dbReference type="Rhea" id="RHEA:48389"/>
    </physiologicalReaction>
</comment>
<keyword evidence="6 24" id="KW-0808">Transferase</keyword>
<comment type="catalytic activity">
    <reaction evidence="19">
        <text>an N-acetyl-alpha-neuraminyl-(2-&gt;3)-beta-D-galactosyl-(1-&gt;4)-N-acetyl-beta-D-glucosaminyl derivative + GDP-beta-L-fucose = an alpha-Neu5Ac-(2-&gt;3)-beta-D-Gal-(1-&gt;4)-[alpha-L-Fuc-(1-&gt;3)]-beta-D-GlcNAc derivative + GDP + H(+)</text>
        <dbReference type="Rhea" id="RHEA:56076"/>
        <dbReference type="ChEBI" id="CHEBI:15378"/>
        <dbReference type="ChEBI" id="CHEBI:57273"/>
        <dbReference type="ChEBI" id="CHEBI:58189"/>
        <dbReference type="ChEBI" id="CHEBI:136545"/>
        <dbReference type="ChEBI" id="CHEBI:139509"/>
    </reaction>
    <physiologicalReaction direction="left-to-right" evidence="19">
        <dbReference type="Rhea" id="RHEA:56077"/>
    </physiologicalReaction>
</comment>
<feature type="domain" description="Fucosyltransferase C-terminal" evidence="25">
    <location>
        <begin position="221"/>
        <end position="394"/>
    </location>
</feature>
<comment type="catalytic activity">
    <reaction evidence="17">
        <text>an alpha-Neu5Ac-(2-&gt;3)-beta-D-Gal-(1-&gt;4)-beta-D-GlcNAc-(1-&gt;3)-beta-D-Gal-(1-&gt;4)-beta-D-GlcNAc derivative + GDP-beta-L-fucose = an alpha-Neu5Ac-(2-&gt;3)-beta-D-Gal-(1-&gt;4)-beta-D-GlcNAc-(1-&gt;3)-beta-D-Gal-(1-&gt;4)-[alpha-L-Fuc-(1-&gt;3)]-beta-D-GlcNAc derivative + GDP + H(+)</text>
        <dbReference type="Rhea" id="RHEA:68044"/>
        <dbReference type="ChEBI" id="CHEBI:15378"/>
        <dbReference type="ChEBI" id="CHEBI:57273"/>
        <dbReference type="ChEBI" id="CHEBI:58189"/>
        <dbReference type="ChEBI" id="CHEBI:145343"/>
        <dbReference type="ChEBI" id="CHEBI:176900"/>
    </reaction>
    <physiologicalReaction direction="left-to-right" evidence="17">
        <dbReference type="Rhea" id="RHEA:68045"/>
    </physiologicalReaction>
</comment>
<dbReference type="OrthoDB" id="427096at2759"/>
<keyword evidence="7 24" id="KW-0812">Transmembrane</keyword>
<evidence type="ECO:0000256" key="4">
    <source>
        <dbReference type="ARBA" id="ARBA00011738"/>
    </source>
</evidence>
<evidence type="ECO:0000259" key="26">
    <source>
        <dbReference type="Pfam" id="PF17039"/>
    </source>
</evidence>
<comment type="pathway">
    <text evidence="1">Protein modification; protein glycosylation.</text>
</comment>
<reference evidence="27 28" key="1">
    <citation type="submission" date="2021-07" db="EMBL/GenBank/DDBJ databases">
        <authorList>
            <person name="Imarazene B."/>
            <person name="Zahm M."/>
            <person name="Klopp C."/>
            <person name="Cabau C."/>
            <person name="Beille S."/>
            <person name="Jouanno E."/>
            <person name="Castinel A."/>
            <person name="Lluch J."/>
            <person name="Gil L."/>
            <person name="Kuchtly C."/>
            <person name="Lopez Roques C."/>
            <person name="Donnadieu C."/>
            <person name="Parrinello H."/>
            <person name="Journot L."/>
            <person name="Du K."/>
            <person name="Schartl M."/>
            <person name="Retaux S."/>
            <person name="Guiguen Y."/>
        </authorList>
    </citation>
    <scope>NUCLEOTIDE SEQUENCE [LARGE SCALE GENOMIC DNA]</scope>
    <source>
        <strain evidence="27">Pach_M1</strain>
        <tissue evidence="27">Testis</tissue>
    </source>
</reference>
<dbReference type="GO" id="GO:0017083">
    <property type="term" value="F:4-galactosyl-N-acetylglucosaminide 3-alpha-L-fucosyltransferase activity"/>
    <property type="evidence" value="ECO:0007669"/>
    <property type="project" value="UniProtKB-EC"/>
</dbReference>
<dbReference type="PANTHER" id="PTHR11929">
    <property type="entry name" value="ALPHA- 1,3 -FUCOSYLTRANSFERASE"/>
    <property type="match status" value="1"/>
</dbReference>
<dbReference type="InterPro" id="IPR038577">
    <property type="entry name" value="GT10-like_C_sf"/>
</dbReference>
<evidence type="ECO:0000259" key="25">
    <source>
        <dbReference type="Pfam" id="PF00852"/>
    </source>
</evidence>
<sequence length="398" mass="46698">MTPITSIRPSHRVFLPIVLVMCLGATFYMYYSPAKSWLRCSDAGDFQNAVCSKACLNDLEVEIHKQMMKNCTVNKTLVTGQELATRFLQPVEEHPADPSETLVLLWHWPFGFQFDLEACESQYGIKGCRLTLDRNLLDKAHGVMFHIRDIRGDLPYLKTLSRPALQKWVWMSMESPTNTPQLPGAEDMFNLTSSYRRDSDIWIPYGRLVEISEEDQPFQIPPKDKLVCWIVSHWEDKLWRSGYFNEFSQHIKVEGYGNHFGRHIDNNDFSKIMSSCKFYLSFENSIHQDYISEKVFNPMMAGTVPVVLGPPRENYEEYLPADSFIHINDFKTSKELADYLLHLDQNQEMYERFFTWRKYFVPTASNFGQEHACYVCDHLKRNKNFRVFKNVNKWYFSS</sequence>
<evidence type="ECO:0000256" key="5">
    <source>
        <dbReference type="ARBA" id="ARBA00022676"/>
    </source>
</evidence>
<keyword evidence="14" id="KW-0325">Glycoprotein</keyword>
<keyword evidence="10 24" id="KW-0333">Golgi apparatus</keyword>
<evidence type="ECO:0000313" key="27">
    <source>
        <dbReference type="EMBL" id="KAG9281479.1"/>
    </source>
</evidence>
<evidence type="ECO:0000256" key="7">
    <source>
        <dbReference type="ARBA" id="ARBA00022692"/>
    </source>
</evidence>
<evidence type="ECO:0000256" key="15">
    <source>
        <dbReference type="ARBA" id="ARBA00029329"/>
    </source>
</evidence>
<evidence type="ECO:0000256" key="23">
    <source>
        <dbReference type="ARBA" id="ARBA00043838"/>
    </source>
</evidence>
<evidence type="ECO:0000256" key="12">
    <source>
        <dbReference type="ARBA" id="ARBA00023136"/>
    </source>
</evidence>
<feature type="domain" description="Fucosyltransferase N-terminal" evidence="26">
    <location>
        <begin position="100"/>
        <end position="206"/>
    </location>
</feature>
<keyword evidence="12 24" id="KW-0472">Membrane</keyword>
<gene>
    <name evidence="27" type="primary">FUT9</name>
    <name evidence="27" type="ORF">AMEX_G4333</name>
</gene>
<evidence type="ECO:0000313" key="28">
    <source>
        <dbReference type="Proteomes" id="UP000752171"/>
    </source>
</evidence>
<organism evidence="27 28">
    <name type="scientific">Astyanax mexicanus</name>
    <name type="common">Blind cave fish</name>
    <name type="synonym">Astyanax fasciatus mexicanus</name>
    <dbReference type="NCBI Taxonomy" id="7994"/>
    <lineage>
        <taxon>Eukaryota</taxon>
        <taxon>Metazoa</taxon>
        <taxon>Chordata</taxon>
        <taxon>Craniata</taxon>
        <taxon>Vertebrata</taxon>
        <taxon>Euteleostomi</taxon>
        <taxon>Actinopterygii</taxon>
        <taxon>Neopterygii</taxon>
        <taxon>Teleostei</taxon>
        <taxon>Ostariophysi</taxon>
        <taxon>Characiformes</taxon>
        <taxon>Characoidei</taxon>
        <taxon>Acestrorhamphidae</taxon>
        <taxon>Acestrorhamphinae</taxon>
        <taxon>Astyanax</taxon>
    </lineage>
</organism>
<dbReference type="EMBL" id="JAICCE010000002">
    <property type="protein sequence ID" value="KAG9281479.1"/>
    <property type="molecule type" value="Genomic_DNA"/>
</dbReference>
<evidence type="ECO:0000256" key="22">
    <source>
        <dbReference type="ARBA" id="ARBA00043828"/>
    </source>
</evidence>
<comment type="similarity">
    <text evidence="3 24">Belongs to the glycosyltransferase 10 family.</text>
</comment>
<keyword evidence="9 24" id="KW-1133">Transmembrane helix</keyword>
<evidence type="ECO:0000256" key="9">
    <source>
        <dbReference type="ARBA" id="ARBA00022989"/>
    </source>
</evidence>
<feature type="transmembrane region" description="Helical" evidence="24">
    <location>
        <begin position="12"/>
        <end position="31"/>
    </location>
</feature>
<keyword evidence="5 24" id="KW-0328">Glycosyltransferase</keyword>
<dbReference type="AlphaFoldDB" id="A0A8T2MBP0"/>
<dbReference type="InterPro" id="IPR001503">
    <property type="entry name" value="Glyco_trans_10"/>
</dbReference>
<comment type="subunit">
    <text evidence="4">Homodimer.</text>
</comment>
<evidence type="ECO:0000256" key="11">
    <source>
        <dbReference type="ARBA" id="ARBA00023098"/>
    </source>
</evidence>
<keyword evidence="8" id="KW-0735">Signal-anchor</keyword>
<evidence type="ECO:0000256" key="1">
    <source>
        <dbReference type="ARBA" id="ARBA00004922"/>
    </source>
</evidence>
<dbReference type="SUPFAM" id="SSF53756">
    <property type="entry name" value="UDP-Glycosyltransferase/glycogen phosphorylase"/>
    <property type="match status" value="1"/>
</dbReference>
<comment type="catalytic activity">
    <reaction evidence="15">
        <text>a beta-D-galactosyl-(1-&gt;4)-N-acetyl-beta-D-glucosaminyl derivative + GDP-beta-L-fucose = a beta-D-galactosyl-(1-&gt;4)-[alpha-L-fucosyl-(1-&gt;3)]-N-acetyl-beta-D-glucosaminyl derivative + GDP + H(+)</text>
        <dbReference type="Rhea" id="RHEA:14257"/>
        <dbReference type="ChEBI" id="CHEBI:15378"/>
        <dbReference type="ChEBI" id="CHEBI:57273"/>
        <dbReference type="ChEBI" id="CHEBI:58189"/>
        <dbReference type="ChEBI" id="CHEBI:133507"/>
        <dbReference type="ChEBI" id="CHEBI:137941"/>
        <dbReference type="EC" id="2.4.1.152"/>
    </reaction>
    <physiologicalReaction direction="left-to-right" evidence="15">
        <dbReference type="Rhea" id="RHEA:14258"/>
    </physiologicalReaction>
</comment>
<evidence type="ECO:0000256" key="6">
    <source>
        <dbReference type="ARBA" id="ARBA00022679"/>
    </source>
</evidence>
<dbReference type="Pfam" id="PF00852">
    <property type="entry name" value="Glyco_transf_10"/>
    <property type="match status" value="1"/>
</dbReference>
<comment type="catalytic activity">
    <reaction evidence="20">
        <text>a neolactoside nLc4Cer + GDP-beta-L-fucose = a neolactoside III(3)-alpha-Fuc-nLc4Cer + GDP + H(+)</text>
        <dbReference type="Rhea" id="RHEA:48376"/>
        <dbReference type="ChEBI" id="CHEBI:15378"/>
        <dbReference type="ChEBI" id="CHEBI:57273"/>
        <dbReference type="ChEBI" id="CHEBI:58189"/>
        <dbReference type="ChEBI" id="CHEBI:90376"/>
        <dbReference type="ChEBI" id="CHEBI:90379"/>
    </reaction>
    <physiologicalReaction direction="left-to-right" evidence="20">
        <dbReference type="Rhea" id="RHEA:48377"/>
    </physiologicalReaction>
</comment>
<dbReference type="GO" id="GO:0032580">
    <property type="term" value="C:Golgi cisterna membrane"/>
    <property type="evidence" value="ECO:0007669"/>
    <property type="project" value="UniProtKB-SubCell"/>
</dbReference>
<evidence type="ECO:0000256" key="14">
    <source>
        <dbReference type="ARBA" id="ARBA00023180"/>
    </source>
</evidence>